<dbReference type="EMBL" id="JAGSCS010000015">
    <property type="protein sequence ID" value="MBR0576861.1"/>
    <property type="molecule type" value="Genomic_DNA"/>
</dbReference>
<evidence type="ECO:0000313" key="2">
    <source>
        <dbReference type="EMBL" id="MBR0576861.1"/>
    </source>
</evidence>
<comment type="caution">
    <text evidence="2">The sequence shown here is derived from an EMBL/GenBank/DDBJ whole genome shotgun (WGS) entry which is preliminary data.</text>
</comment>
<name>A0A941CT21_9CLOT</name>
<organism evidence="2 3">
    <name type="scientific">Proteiniclasticum sediminis</name>
    <dbReference type="NCBI Taxonomy" id="2804028"/>
    <lineage>
        <taxon>Bacteria</taxon>
        <taxon>Bacillati</taxon>
        <taxon>Bacillota</taxon>
        <taxon>Clostridia</taxon>
        <taxon>Eubacteriales</taxon>
        <taxon>Clostridiaceae</taxon>
        <taxon>Proteiniclasticum</taxon>
    </lineage>
</organism>
<proteinExistence type="predicted"/>
<keyword evidence="3" id="KW-1185">Reference proteome</keyword>
<dbReference type="NCBIfam" id="TIGR03915">
    <property type="entry name" value="SAM_7_link_chp"/>
    <property type="match status" value="1"/>
</dbReference>
<dbReference type="InterPro" id="IPR025404">
    <property type="entry name" value="DUF4130"/>
</dbReference>
<dbReference type="Proteomes" id="UP000675379">
    <property type="component" value="Unassembled WGS sequence"/>
</dbReference>
<dbReference type="InterPro" id="IPR023875">
    <property type="entry name" value="DNA_repair_put"/>
</dbReference>
<dbReference type="Pfam" id="PF13566">
    <property type="entry name" value="DUF4130"/>
    <property type="match status" value="1"/>
</dbReference>
<accession>A0A941CT21</accession>
<feature type="domain" description="DUF4130" evidence="1">
    <location>
        <begin position="84"/>
        <end position="238"/>
    </location>
</feature>
<protein>
    <submittedName>
        <fullName evidence="2">TIGR03915 family putative DNA repair protein</fullName>
    </submittedName>
</protein>
<dbReference type="AlphaFoldDB" id="A0A941CT21"/>
<sequence>MQVMLFDGSLEEFLTAVAKVYLEKMPPVIYRTADFQLNLIDEPVRISYDESLFLRVQRAMEEKFLEEALHDIHYGLCHSAPDSPSLILNYTLACFKNPRQAQNFQDPLIMAVTKRARQVSLETHRFVGFVRFSEKNGVYFSKIEPDHDILAFLAPHFAERFSTQRFMILDEKRKKVLLSQNGDIVLVEKSDLDPSLFEPDEYIQSWRTYFHSIAIAERVNPKAQKRSMPRRYWKNLPETEGLPLSFSPEKPPDNLGRSSSVEFATPLEILKYPRFD</sequence>
<evidence type="ECO:0000313" key="3">
    <source>
        <dbReference type="Proteomes" id="UP000675379"/>
    </source>
</evidence>
<reference evidence="2" key="1">
    <citation type="submission" date="2021-04" db="EMBL/GenBank/DDBJ databases">
        <title>Proteiniclasticum sedimins sp. nov., an obligate anaerobic bacterium isolated from anaerobic sludge.</title>
        <authorList>
            <person name="Liu J."/>
        </authorList>
    </citation>
    <scope>NUCLEOTIDE SEQUENCE</scope>
    <source>
        <strain evidence="2">BAD-10</strain>
    </source>
</reference>
<gene>
    <name evidence="2" type="ORF">KCG48_11025</name>
</gene>
<evidence type="ECO:0000259" key="1">
    <source>
        <dbReference type="Pfam" id="PF13566"/>
    </source>
</evidence>